<reference evidence="1 2" key="1">
    <citation type="journal article" date="2020" name="Cell">
        <title>Large-Scale Comparative Analyses of Tick Genomes Elucidate Their Genetic Diversity and Vector Capacities.</title>
        <authorList>
            <consortium name="Tick Genome and Microbiome Consortium (TIGMIC)"/>
            <person name="Jia N."/>
            <person name="Wang J."/>
            <person name="Shi W."/>
            <person name="Du L."/>
            <person name="Sun Y."/>
            <person name="Zhan W."/>
            <person name="Jiang J.F."/>
            <person name="Wang Q."/>
            <person name="Zhang B."/>
            <person name="Ji P."/>
            <person name="Bell-Sakyi L."/>
            <person name="Cui X.M."/>
            <person name="Yuan T.T."/>
            <person name="Jiang B.G."/>
            <person name="Yang W.F."/>
            <person name="Lam T.T."/>
            <person name="Chang Q.C."/>
            <person name="Ding S.J."/>
            <person name="Wang X.J."/>
            <person name="Zhu J.G."/>
            <person name="Ruan X.D."/>
            <person name="Zhao L."/>
            <person name="Wei J.T."/>
            <person name="Ye R.Z."/>
            <person name="Que T.C."/>
            <person name="Du C.H."/>
            <person name="Zhou Y.H."/>
            <person name="Cheng J.X."/>
            <person name="Dai P.F."/>
            <person name="Guo W.B."/>
            <person name="Han X.H."/>
            <person name="Huang E.J."/>
            <person name="Li L.F."/>
            <person name="Wei W."/>
            <person name="Gao Y.C."/>
            <person name="Liu J.Z."/>
            <person name="Shao H.Z."/>
            <person name="Wang X."/>
            <person name="Wang C.C."/>
            <person name="Yang T.C."/>
            <person name="Huo Q.B."/>
            <person name="Li W."/>
            <person name="Chen H.Y."/>
            <person name="Chen S.E."/>
            <person name="Zhou L.G."/>
            <person name="Ni X.B."/>
            <person name="Tian J.H."/>
            <person name="Sheng Y."/>
            <person name="Liu T."/>
            <person name="Pan Y.S."/>
            <person name="Xia L.Y."/>
            <person name="Li J."/>
            <person name="Zhao F."/>
            <person name="Cao W.C."/>
        </authorList>
    </citation>
    <scope>NUCLEOTIDE SEQUENCE [LARGE SCALE GENOMIC DNA]</scope>
    <source>
        <strain evidence="1">Iper-2018</strain>
    </source>
</reference>
<comment type="caution">
    <text evidence="1">The sequence shown here is derived from an EMBL/GenBank/DDBJ whole genome shotgun (WGS) entry which is preliminary data.</text>
</comment>
<evidence type="ECO:0000313" key="1">
    <source>
        <dbReference type="EMBL" id="KAG0424938.1"/>
    </source>
</evidence>
<keyword evidence="2" id="KW-1185">Reference proteome</keyword>
<dbReference type="EMBL" id="JABSTQ010009916">
    <property type="protein sequence ID" value="KAG0424938.1"/>
    <property type="molecule type" value="Genomic_DNA"/>
</dbReference>
<proteinExistence type="predicted"/>
<gene>
    <name evidence="1" type="ORF">HPB47_027863</name>
</gene>
<sequence length="68" mass="7397">MLDVASLLTIATDNVERLRFGNLIAELCPEDQDLRSLVDRAEAVAATYGAPDKGLHPRGLPPLEEEIP</sequence>
<name>A0AC60PUY6_IXOPE</name>
<accession>A0AC60PUY6</accession>
<organism evidence="1 2">
    <name type="scientific">Ixodes persulcatus</name>
    <name type="common">Taiga tick</name>
    <dbReference type="NCBI Taxonomy" id="34615"/>
    <lineage>
        <taxon>Eukaryota</taxon>
        <taxon>Metazoa</taxon>
        <taxon>Ecdysozoa</taxon>
        <taxon>Arthropoda</taxon>
        <taxon>Chelicerata</taxon>
        <taxon>Arachnida</taxon>
        <taxon>Acari</taxon>
        <taxon>Parasitiformes</taxon>
        <taxon>Ixodida</taxon>
        <taxon>Ixodoidea</taxon>
        <taxon>Ixodidae</taxon>
        <taxon>Ixodinae</taxon>
        <taxon>Ixodes</taxon>
    </lineage>
</organism>
<evidence type="ECO:0000313" key="2">
    <source>
        <dbReference type="Proteomes" id="UP000805193"/>
    </source>
</evidence>
<dbReference type="Proteomes" id="UP000805193">
    <property type="component" value="Unassembled WGS sequence"/>
</dbReference>
<protein>
    <submittedName>
        <fullName evidence="1">Uncharacterized protein</fullName>
    </submittedName>
</protein>